<dbReference type="GO" id="GO:0005506">
    <property type="term" value="F:iron ion binding"/>
    <property type="evidence" value="ECO:0007669"/>
    <property type="project" value="InterPro"/>
</dbReference>
<proteinExistence type="inferred from homology"/>
<feature type="binding site" description="axial binding residue" evidence="7">
    <location>
        <position position="413"/>
    </location>
    <ligand>
        <name>heme</name>
        <dbReference type="ChEBI" id="CHEBI:30413"/>
    </ligand>
    <ligandPart>
        <name>Fe</name>
        <dbReference type="ChEBI" id="CHEBI:18248"/>
    </ligandPart>
</feature>
<evidence type="ECO:0000256" key="6">
    <source>
        <dbReference type="ARBA" id="ARBA00023033"/>
    </source>
</evidence>
<dbReference type="PANTHER" id="PTHR24291:SF50">
    <property type="entry name" value="BIFUNCTIONAL ALBAFLAVENONE MONOOXYGENASE_TERPENE SYNTHASE"/>
    <property type="match status" value="1"/>
</dbReference>
<evidence type="ECO:0000256" key="4">
    <source>
        <dbReference type="ARBA" id="ARBA00023002"/>
    </source>
</evidence>
<evidence type="ECO:0000256" key="1">
    <source>
        <dbReference type="ARBA" id="ARBA00010617"/>
    </source>
</evidence>
<dbReference type="Proteomes" id="UP000272729">
    <property type="component" value="Unassembled WGS sequence"/>
</dbReference>
<keyword evidence="2 7" id="KW-0349">Heme</keyword>
<dbReference type="GO" id="GO:0020037">
    <property type="term" value="F:heme binding"/>
    <property type="evidence" value="ECO:0007669"/>
    <property type="project" value="InterPro"/>
</dbReference>
<dbReference type="InterPro" id="IPR050196">
    <property type="entry name" value="Cytochrome_P450_Monoox"/>
</dbReference>
<dbReference type="AlphaFoldDB" id="A0A495XN82"/>
<evidence type="ECO:0000256" key="7">
    <source>
        <dbReference type="PIRSR" id="PIRSR602401-1"/>
    </source>
</evidence>
<dbReference type="CDD" id="cd11049">
    <property type="entry name" value="CYP170A1-like"/>
    <property type="match status" value="1"/>
</dbReference>
<dbReference type="OrthoDB" id="5290182at2"/>
<keyword evidence="4 8" id="KW-0560">Oxidoreductase</keyword>
<evidence type="ECO:0000256" key="3">
    <source>
        <dbReference type="ARBA" id="ARBA00022723"/>
    </source>
</evidence>
<dbReference type="PANTHER" id="PTHR24291">
    <property type="entry name" value="CYTOCHROME P450 FAMILY 4"/>
    <property type="match status" value="1"/>
</dbReference>
<dbReference type="RefSeq" id="WP_121229620.1">
    <property type="nucleotide sequence ID" value="NZ_JBIUBA010000006.1"/>
</dbReference>
<gene>
    <name evidence="10" type="ORF">DFJ66_8032</name>
</gene>
<dbReference type="GO" id="GO:0004497">
    <property type="term" value="F:monooxygenase activity"/>
    <property type="evidence" value="ECO:0007669"/>
    <property type="project" value="UniProtKB-KW"/>
</dbReference>
<keyword evidence="6 8" id="KW-0503">Monooxygenase</keyword>
<dbReference type="Pfam" id="PF00067">
    <property type="entry name" value="p450"/>
    <property type="match status" value="1"/>
</dbReference>
<reference evidence="10 11" key="1">
    <citation type="submission" date="2018-10" db="EMBL/GenBank/DDBJ databases">
        <title>Sequencing the genomes of 1000 actinobacteria strains.</title>
        <authorList>
            <person name="Klenk H.-P."/>
        </authorList>
    </citation>
    <scope>NUCLEOTIDE SEQUENCE [LARGE SCALE GENOMIC DNA]</scope>
    <source>
        <strain evidence="10 11">DSM 43911</strain>
    </source>
</reference>
<evidence type="ECO:0000313" key="11">
    <source>
        <dbReference type="Proteomes" id="UP000272729"/>
    </source>
</evidence>
<feature type="region of interest" description="Disordered" evidence="9">
    <location>
        <begin position="288"/>
        <end position="320"/>
    </location>
</feature>
<protein>
    <submittedName>
        <fullName evidence="10">Pentalenene oxygenase</fullName>
    </submittedName>
</protein>
<evidence type="ECO:0000256" key="5">
    <source>
        <dbReference type="ARBA" id="ARBA00023004"/>
    </source>
</evidence>
<comment type="similarity">
    <text evidence="1 8">Belongs to the cytochrome P450 family.</text>
</comment>
<evidence type="ECO:0000313" key="10">
    <source>
        <dbReference type="EMBL" id="RKT74665.1"/>
    </source>
</evidence>
<dbReference type="EMBL" id="RBXR01000001">
    <property type="protein sequence ID" value="RKT74665.1"/>
    <property type="molecule type" value="Genomic_DNA"/>
</dbReference>
<dbReference type="Gene3D" id="1.10.630.10">
    <property type="entry name" value="Cytochrome P450"/>
    <property type="match status" value="1"/>
</dbReference>
<name>A0A495XN82_9PSEU</name>
<sequence>MTRTAVVAPGGWPVIGHAWPMMRDPVRFTGSLAGLGDLVEVRLGPVRALVPCHPDLLWQVLTDDRVFDKGGPFFDRVRATIGNGVGSCPHAQHRRQRRLIQPAFHHARLARYAEVMGQEAAALASGWRDGQVVDVYPALFGAALRTALRCLFTTRADDAAVDRMRRSVETLLHQITARMFVPGLLQRLPVPVNRRFDRALADLRRDIDTLVADYRRGDGDRGDLLSSLLSARDEDGSGGLDDAEIGDQVLTMLVAGSDSVAATVSWALHLLDRHPDAMAALRDEVAEPARRTDLPRTDLPRADLPRADLPRADLPRADLPRTDLPRTGRVITEALRLYPPGWLFTRITTEEVELGGRRLPAGTTLAFCPSAVHLRPDVHDRPDAFDPDRWLPERTRHLPRGAFVAFGGGARKCAGQEFGLTESSVLLATLLSRWRLRAAAGSDTRPVALSTALRPRRLLLEVGGAA</sequence>
<accession>A0A495XN82</accession>
<dbReference type="InterPro" id="IPR001128">
    <property type="entry name" value="Cyt_P450"/>
</dbReference>
<evidence type="ECO:0000256" key="8">
    <source>
        <dbReference type="RuleBase" id="RU000461"/>
    </source>
</evidence>
<dbReference type="PRINTS" id="PR00463">
    <property type="entry name" value="EP450I"/>
</dbReference>
<dbReference type="PROSITE" id="PS00086">
    <property type="entry name" value="CYTOCHROME_P450"/>
    <property type="match status" value="1"/>
</dbReference>
<dbReference type="PRINTS" id="PR00385">
    <property type="entry name" value="P450"/>
</dbReference>
<dbReference type="InterPro" id="IPR036396">
    <property type="entry name" value="Cyt_P450_sf"/>
</dbReference>
<keyword evidence="11" id="KW-1185">Reference proteome</keyword>
<dbReference type="InterPro" id="IPR017972">
    <property type="entry name" value="Cyt_P450_CS"/>
</dbReference>
<evidence type="ECO:0000256" key="9">
    <source>
        <dbReference type="SAM" id="MobiDB-lite"/>
    </source>
</evidence>
<dbReference type="InterPro" id="IPR002401">
    <property type="entry name" value="Cyt_P450_E_grp-I"/>
</dbReference>
<organism evidence="10 11">
    <name type="scientific">Saccharothrix variisporea</name>
    <dbReference type="NCBI Taxonomy" id="543527"/>
    <lineage>
        <taxon>Bacteria</taxon>
        <taxon>Bacillati</taxon>
        <taxon>Actinomycetota</taxon>
        <taxon>Actinomycetes</taxon>
        <taxon>Pseudonocardiales</taxon>
        <taxon>Pseudonocardiaceae</taxon>
        <taxon>Saccharothrix</taxon>
    </lineage>
</organism>
<comment type="cofactor">
    <cofactor evidence="7">
        <name>heme</name>
        <dbReference type="ChEBI" id="CHEBI:30413"/>
    </cofactor>
</comment>
<evidence type="ECO:0000256" key="2">
    <source>
        <dbReference type="ARBA" id="ARBA00022617"/>
    </source>
</evidence>
<dbReference type="GO" id="GO:0016705">
    <property type="term" value="F:oxidoreductase activity, acting on paired donors, with incorporation or reduction of molecular oxygen"/>
    <property type="evidence" value="ECO:0007669"/>
    <property type="project" value="InterPro"/>
</dbReference>
<dbReference type="SUPFAM" id="SSF48264">
    <property type="entry name" value="Cytochrome P450"/>
    <property type="match status" value="1"/>
</dbReference>
<keyword evidence="5 7" id="KW-0408">Iron</keyword>
<keyword evidence="3 7" id="KW-0479">Metal-binding</keyword>
<comment type="caution">
    <text evidence="10">The sequence shown here is derived from an EMBL/GenBank/DDBJ whole genome shotgun (WGS) entry which is preliminary data.</text>
</comment>